<evidence type="ECO:0000313" key="2">
    <source>
        <dbReference type="EMBL" id="GIL39296.1"/>
    </source>
</evidence>
<accession>A0A8S8XDF2</accession>
<dbReference type="EMBL" id="BOPV01000001">
    <property type="protein sequence ID" value="GIL39296.1"/>
    <property type="molecule type" value="Genomic_DNA"/>
</dbReference>
<dbReference type="RefSeq" id="WP_420242403.1">
    <property type="nucleotide sequence ID" value="NZ_BOPV01000001.1"/>
</dbReference>
<feature type="transmembrane region" description="Helical" evidence="1">
    <location>
        <begin position="7"/>
        <end position="26"/>
    </location>
</feature>
<keyword evidence="1" id="KW-1133">Transmembrane helix</keyword>
<comment type="caution">
    <text evidence="2">The sequence shown here is derived from an EMBL/GenBank/DDBJ whole genome shotgun (WGS) entry which is preliminary data.</text>
</comment>
<sequence>MARPVRLLIVVTAALWIAFWVLRQWLLGTTEPFPGSVPYLDDDVAYQVTRDQWNLLVVTSIAGAIAGVVTLLAWIVSALTRRKRRFRKR</sequence>
<reference evidence="2" key="1">
    <citation type="submission" date="2021-02" db="EMBL/GenBank/DDBJ databases">
        <title>Genome sequence of Rhodospirillales sp. strain TMPK1 isolated from soil.</title>
        <authorList>
            <person name="Nakai R."/>
            <person name="Kusada H."/>
            <person name="Tamaki H."/>
        </authorList>
    </citation>
    <scope>NUCLEOTIDE SEQUENCE</scope>
    <source>
        <strain evidence="2">TMPK1</strain>
    </source>
</reference>
<gene>
    <name evidence="2" type="ORF">TMPK1_15330</name>
</gene>
<protein>
    <submittedName>
        <fullName evidence="2">Uncharacterized protein</fullName>
    </submittedName>
</protein>
<proteinExistence type="predicted"/>
<evidence type="ECO:0000256" key="1">
    <source>
        <dbReference type="SAM" id="Phobius"/>
    </source>
</evidence>
<name>A0A8S8XDF2_9PROT</name>
<keyword evidence="3" id="KW-1185">Reference proteome</keyword>
<evidence type="ECO:0000313" key="3">
    <source>
        <dbReference type="Proteomes" id="UP000681075"/>
    </source>
</evidence>
<keyword evidence="1" id="KW-0812">Transmembrane</keyword>
<dbReference type="AlphaFoldDB" id="A0A8S8XDF2"/>
<feature type="transmembrane region" description="Helical" evidence="1">
    <location>
        <begin position="55"/>
        <end position="79"/>
    </location>
</feature>
<organism evidence="2 3">
    <name type="scientific">Roseiterribacter gracilis</name>
    <dbReference type="NCBI Taxonomy" id="2812848"/>
    <lineage>
        <taxon>Bacteria</taxon>
        <taxon>Pseudomonadati</taxon>
        <taxon>Pseudomonadota</taxon>
        <taxon>Alphaproteobacteria</taxon>
        <taxon>Rhodospirillales</taxon>
        <taxon>Roseiterribacteraceae</taxon>
        <taxon>Roseiterribacter</taxon>
    </lineage>
</organism>
<dbReference type="Proteomes" id="UP000681075">
    <property type="component" value="Unassembled WGS sequence"/>
</dbReference>
<keyword evidence="1" id="KW-0472">Membrane</keyword>